<reference evidence="16" key="1">
    <citation type="submission" date="2021-07" db="EMBL/GenBank/DDBJ databases">
        <authorList>
            <person name="Catto M.A."/>
            <person name="Jacobson A."/>
            <person name="Kennedy G."/>
            <person name="Labadie P."/>
            <person name="Hunt B.G."/>
            <person name="Srinivasan R."/>
        </authorList>
    </citation>
    <scope>NUCLEOTIDE SEQUENCE</scope>
    <source>
        <strain evidence="16">PL_HMW_Pooled</strain>
        <tissue evidence="16">Head</tissue>
    </source>
</reference>
<dbReference type="GO" id="GO:0008081">
    <property type="term" value="F:phosphoric diester hydrolase activity"/>
    <property type="evidence" value="ECO:0007669"/>
    <property type="project" value="TreeGrafter"/>
</dbReference>
<feature type="active site" description="Proton donor/acceptor" evidence="9">
    <location>
        <position position="195"/>
    </location>
</feature>
<dbReference type="GO" id="GO:0005634">
    <property type="term" value="C:nucleus"/>
    <property type="evidence" value="ECO:0007669"/>
    <property type="project" value="TreeGrafter"/>
</dbReference>
<dbReference type="InterPro" id="IPR020847">
    <property type="entry name" value="AP_endonuclease_F1_BS"/>
</dbReference>
<evidence type="ECO:0000256" key="12">
    <source>
        <dbReference type="PROSITE-ProRule" id="PRU01343"/>
    </source>
</evidence>
<keyword evidence="13" id="KW-0234">DNA repair</keyword>
<keyword evidence="10" id="KW-0464">Manganese</keyword>
<feature type="binding site" evidence="10">
    <location>
        <position position="195"/>
    </location>
    <ligand>
        <name>Mg(2+)</name>
        <dbReference type="ChEBI" id="CHEBI:18420"/>
        <label>1</label>
    </ligand>
</feature>
<dbReference type="Gene3D" id="3.60.10.10">
    <property type="entry name" value="Endonuclease/exonuclease/phosphatase"/>
    <property type="match status" value="1"/>
</dbReference>
<feature type="site" description="Important for catalytic activity" evidence="11">
    <location>
        <position position="283"/>
    </location>
</feature>
<evidence type="ECO:0000313" key="17">
    <source>
        <dbReference type="Proteomes" id="UP001219518"/>
    </source>
</evidence>
<keyword evidence="5" id="KW-0378">Hydrolase</keyword>
<feature type="binding site" evidence="10">
    <location>
        <position position="18"/>
    </location>
    <ligand>
        <name>Mg(2+)</name>
        <dbReference type="ChEBI" id="CHEBI:18420"/>
        <label>1</label>
    </ligand>
</feature>
<evidence type="ECO:0000256" key="5">
    <source>
        <dbReference type="ARBA" id="ARBA00022801"/>
    </source>
</evidence>
<dbReference type="AlphaFoldDB" id="A0AAE1LEN2"/>
<dbReference type="PROSITE" id="PS51435">
    <property type="entry name" value="AP_NUCLEASE_F1_4"/>
    <property type="match status" value="1"/>
</dbReference>
<keyword evidence="13" id="KW-0227">DNA damage</keyword>
<reference evidence="16" key="2">
    <citation type="journal article" date="2023" name="BMC Genomics">
        <title>Pest status, molecular evolution, and epigenetic factors derived from the genome assembly of Frankliniella fusca, a thysanopteran phytovirus vector.</title>
        <authorList>
            <person name="Catto M.A."/>
            <person name="Labadie P.E."/>
            <person name="Jacobson A.L."/>
            <person name="Kennedy G.G."/>
            <person name="Srinivasan R."/>
            <person name="Hunt B.G."/>
        </authorList>
    </citation>
    <scope>NUCLEOTIDE SEQUENCE</scope>
    <source>
        <strain evidence="16">PL_HMW_Pooled</strain>
    </source>
</reference>
<feature type="active site" description="Proton acceptor" evidence="9">
    <location>
        <position position="309"/>
    </location>
</feature>
<evidence type="ECO:0000256" key="6">
    <source>
        <dbReference type="ARBA" id="ARBA00022833"/>
    </source>
</evidence>
<feature type="site" description="Interaction with DNA substrate" evidence="11">
    <location>
        <position position="309"/>
    </location>
</feature>
<feature type="region of interest" description="Disordered" evidence="14">
    <location>
        <begin position="411"/>
        <end position="459"/>
    </location>
</feature>
<evidence type="ECO:0000256" key="13">
    <source>
        <dbReference type="RuleBase" id="RU362131"/>
    </source>
</evidence>
<keyword evidence="6" id="KW-0862">Zinc</keyword>
<keyword evidence="16" id="KW-0540">Nuclease</keyword>
<feature type="binding site" evidence="10">
    <location>
        <position position="197"/>
    </location>
    <ligand>
        <name>Mg(2+)</name>
        <dbReference type="ChEBI" id="CHEBI:18420"/>
        <label>1</label>
    </ligand>
</feature>
<keyword evidence="4 12" id="KW-0863">Zinc-finger</keyword>
<keyword evidence="16" id="KW-0255">Endonuclease</keyword>
<dbReference type="NCBIfam" id="TIGR00633">
    <property type="entry name" value="xth"/>
    <property type="match status" value="1"/>
</dbReference>
<feature type="compositionally biased region" description="Low complexity" evidence="14">
    <location>
        <begin position="447"/>
        <end position="456"/>
    </location>
</feature>
<feature type="binding site" evidence="10">
    <location>
        <position position="308"/>
    </location>
    <ligand>
        <name>Mg(2+)</name>
        <dbReference type="ChEBI" id="CHEBI:18420"/>
        <label>1</label>
    </ligand>
</feature>
<dbReference type="PROSITE" id="PS51999">
    <property type="entry name" value="ZF_GRF"/>
    <property type="match status" value="1"/>
</dbReference>
<evidence type="ECO:0000256" key="8">
    <source>
        <dbReference type="ARBA" id="ARBA00023242"/>
    </source>
</evidence>
<keyword evidence="3 10" id="KW-0479">Metal-binding</keyword>
<evidence type="ECO:0000259" key="15">
    <source>
        <dbReference type="PROSITE" id="PS51999"/>
    </source>
</evidence>
<dbReference type="GO" id="GO:0008311">
    <property type="term" value="F:double-stranded DNA 3'-5' DNA exonuclease activity"/>
    <property type="evidence" value="ECO:0007669"/>
    <property type="project" value="UniProtKB-EC"/>
</dbReference>
<evidence type="ECO:0000256" key="2">
    <source>
        <dbReference type="ARBA" id="ARBA00007092"/>
    </source>
</evidence>
<dbReference type="PANTHER" id="PTHR22748">
    <property type="entry name" value="AP ENDONUCLEASE"/>
    <property type="match status" value="1"/>
</dbReference>
<dbReference type="GO" id="GO:0003677">
    <property type="term" value="F:DNA binding"/>
    <property type="evidence" value="ECO:0007669"/>
    <property type="project" value="InterPro"/>
</dbReference>
<comment type="catalytic activity">
    <reaction evidence="1">
        <text>Exonucleolytic cleavage in the 3'- to 5'-direction to yield nucleoside 5'-phosphates.</text>
        <dbReference type="EC" id="3.1.11.2"/>
    </reaction>
</comment>
<dbReference type="SUPFAM" id="SSF56219">
    <property type="entry name" value="DNase I-like"/>
    <property type="match status" value="1"/>
</dbReference>
<dbReference type="InterPro" id="IPR005135">
    <property type="entry name" value="Endo/exonuclease/phosphatase"/>
</dbReference>
<dbReference type="InterPro" id="IPR004808">
    <property type="entry name" value="AP_endonuc_1"/>
</dbReference>
<dbReference type="InterPro" id="IPR010666">
    <property type="entry name" value="Znf_GRF"/>
</dbReference>
<dbReference type="InterPro" id="IPR036691">
    <property type="entry name" value="Endo/exonu/phosph_ase_sf"/>
</dbReference>
<evidence type="ECO:0000256" key="14">
    <source>
        <dbReference type="SAM" id="MobiDB-lite"/>
    </source>
</evidence>
<feature type="site" description="Transition state stabilizer" evidence="11">
    <location>
        <position position="197"/>
    </location>
</feature>
<evidence type="ECO:0000313" key="16">
    <source>
        <dbReference type="EMBL" id="KAK3916863.1"/>
    </source>
</evidence>
<dbReference type="GO" id="GO:0006284">
    <property type="term" value="P:base-excision repair"/>
    <property type="evidence" value="ECO:0007669"/>
    <property type="project" value="TreeGrafter"/>
</dbReference>
<dbReference type="GO" id="GO:0003906">
    <property type="term" value="F:DNA-(apurinic or apyrimidinic site) endonuclease activity"/>
    <property type="evidence" value="ECO:0007669"/>
    <property type="project" value="TreeGrafter"/>
</dbReference>
<evidence type="ECO:0000256" key="1">
    <source>
        <dbReference type="ARBA" id="ARBA00000493"/>
    </source>
</evidence>
<evidence type="ECO:0000256" key="10">
    <source>
        <dbReference type="PIRSR" id="PIRSR604808-2"/>
    </source>
</evidence>
<name>A0AAE1LEN2_9NEOP</name>
<dbReference type="GO" id="GO:0008270">
    <property type="term" value="F:zinc ion binding"/>
    <property type="evidence" value="ECO:0007669"/>
    <property type="project" value="UniProtKB-KW"/>
</dbReference>
<feature type="compositionally biased region" description="Basic and acidic residues" evidence="14">
    <location>
        <begin position="431"/>
        <end position="446"/>
    </location>
</feature>
<feature type="domain" description="GRF-type" evidence="15">
    <location>
        <begin position="467"/>
        <end position="516"/>
    </location>
</feature>
<dbReference type="EC" id="3.1.-.-" evidence="13"/>
<feature type="active site" evidence="9">
    <location>
        <position position="154"/>
    </location>
</feature>
<gene>
    <name evidence="16" type="ORF">KUF71_025973</name>
</gene>
<comment type="caution">
    <text evidence="16">The sequence shown here is derived from an EMBL/GenBank/DDBJ whole genome shotgun (WGS) entry which is preliminary data.</text>
</comment>
<dbReference type="Pfam" id="PF03372">
    <property type="entry name" value="Exo_endo_phos"/>
    <property type="match status" value="1"/>
</dbReference>
<organism evidence="16 17">
    <name type="scientific">Frankliniella fusca</name>
    <dbReference type="NCBI Taxonomy" id="407009"/>
    <lineage>
        <taxon>Eukaryota</taxon>
        <taxon>Metazoa</taxon>
        <taxon>Ecdysozoa</taxon>
        <taxon>Arthropoda</taxon>
        <taxon>Hexapoda</taxon>
        <taxon>Insecta</taxon>
        <taxon>Pterygota</taxon>
        <taxon>Neoptera</taxon>
        <taxon>Paraneoptera</taxon>
        <taxon>Thysanoptera</taxon>
        <taxon>Terebrantia</taxon>
        <taxon>Thripoidea</taxon>
        <taxon>Thripidae</taxon>
        <taxon>Frankliniella</taxon>
    </lineage>
</organism>
<keyword evidence="17" id="KW-1185">Reference proteome</keyword>
<feature type="binding site" evidence="10">
    <location>
        <position position="309"/>
    </location>
    <ligand>
        <name>Mg(2+)</name>
        <dbReference type="ChEBI" id="CHEBI:18420"/>
        <label>2</label>
    </ligand>
</feature>
<sequence>MEQTICLPYAKMKIISWNINGIRTVKNMKEMLDGLDADIICLQETKVTRDMIDEPTALVEGYNAYFSFSRVKSGYSGVATYCRERATPIRAEEGLSGTLSKNVADNVGCLGDIEILFSPQELKRLDSEGRAIITQHKFKRKDGSDGLVTLFNVYCPRADPEKPERLDFKLHFNKLLETRVTALRHSGSHVMIVGDINISHRQIDRCENVDEVEFEENPARQWLNSLLIDTLKGELSKTCLGEEASESKLIDSFRYFYPHKDNSFTCWNTKINARATNYGSRIDYIFVDKVLIQCMVDSLILCDIEGSDHCPVMGVFNFEPVKGVKCPSASTKNYPEFTGVQQKLSCFFSKKLECSPEQEQKKRKHLDSGSNPSDCKSGSLIKKLKSQSSITQKQISSFFQKASLSEKERNSCQLEPSECQSVSSKSSGFEGEERNDTESVVEKVEKSSSAASAWKSMLTGPRPLPMCKGHLEPCVERTVKKKGPNFNRKFYACARGEGSKTDPRARCDHFEWAVKK</sequence>
<feature type="region of interest" description="Disordered" evidence="14">
    <location>
        <begin position="359"/>
        <end position="379"/>
    </location>
</feature>
<comment type="similarity">
    <text evidence="2 13">Belongs to the DNA repair enzymes AP/ExoA family.</text>
</comment>
<evidence type="ECO:0000256" key="11">
    <source>
        <dbReference type="PIRSR" id="PIRSR604808-3"/>
    </source>
</evidence>
<accession>A0AAE1LEN2</accession>
<dbReference type="Proteomes" id="UP001219518">
    <property type="component" value="Unassembled WGS sequence"/>
</dbReference>
<evidence type="ECO:0000256" key="7">
    <source>
        <dbReference type="ARBA" id="ARBA00022842"/>
    </source>
</evidence>
<proteinExistence type="inferred from homology"/>
<keyword evidence="8" id="KW-0539">Nucleus</keyword>
<evidence type="ECO:0000256" key="3">
    <source>
        <dbReference type="ARBA" id="ARBA00022723"/>
    </source>
</evidence>
<feature type="binding site" evidence="10">
    <location>
        <position position="44"/>
    </location>
    <ligand>
        <name>Mg(2+)</name>
        <dbReference type="ChEBI" id="CHEBI:18420"/>
        <label>1</label>
    </ligand>
</feature>
<dbReference type="CDD" id="cd09088">
    <property type="entry name" value="Ape2-like_AP-endo"/>
    <property type="match status" value="1"/>
</dbReference>
<dbReference type="EMBL" id="JAHWGI010000632">
    <property type="protein sequence ID" value="KAK3916863.1"/>
    <property type="molecule type" value="Genomic_DNA"/>
</dbReference>
<dbReference type="PROSITE" id="PS00726">
    <property type="entry name" value="AP_NUCLEASE_F1_1"/>
    <property type="match status" value="1"/>
</dbReference>
<evidence type="ECO:0000256" key="9">
    <source>
        <dbReference type="PIRSR" id="PIRSR604808-1"/>
    </source>
</evidence>
<protein>
    <recommendedName>
        <fullName evidence="13">DNA-(apurinic or apyrimidinic site) endonuclease</fullName>
        <ecNumber evidence="13">3.1.-.-</ecNumber>
    </recommendedName>
</protein>
<feature type="compositionally biased region" description="Polar residues" evidence="14">
    <location>
        <begin position="411"/>
        <end position="427"/>
    </location>
</feature>
<comment type="cofactor">
    <cofactor evidence="10 13">
        <name>Mg(2+)</name>
        <dbReference type="ChEBI" id="CHEBI:18420"/>
    </cofactor>
    <cofactor evidence="10 13">
        <name>Mn(2+)</name>
        <dbReference type="ChEBI" id="CHEBI:29035"/>
    </cofactor>
    <text evidence="10 13">Probably binds two magnesium or manganese ions per subunit.</text>
</comment>
<dbReference type="PANTHER" id="PTHR22748:SF4">
    <property type="entry name" value="DNA-(APURINIC OR APYRIMIDINIC SITE) ENDONUCLEASE 2"/>
    <property type="match status" value="1"/>
</dbReference>
<keyword evidence="7 10" id="KW-0460">Magnesium</keyword>
<evidence type="ECO:0000256" key="4">
    <source>
        <dbReference type="ARBA" id="ARBA00022771"/>
    </source>
</evidence>
<dbReference type="Pfam" id="PF06839">
    <property type="entry name" value="Zn_ribbon_GRF"/>
    <property type="match status" value="1"/>
</dbReference>